<dbReference type="InterPro" id="IPR020846">
    <property type="entry name" value="MFS_dom"/>
</dbReference>
<feature type="transmembrane region" description="Helical" evidence="6">
    <location>
        <begin position="254"/>
        <end position="276"/>
    </location>
</feature>
<feature type="transmembrane region" description="Helical" evidence="6">
    <location>
        <begin position="288"/>
        <end position="308"/>
    </location>
</feature>
<feature type="transmembrane region" description="Helical" evidence="6">
    <location>
        <begin position="167"/>
        <end position="189"/>
    </location>
</feature>
<dbReference type="PANTHER" id="PTHR23505:SF79">
    <property type="entry name" value="PROTEIN SPINSTER"/>
    <property type="match status" value="1"/>
</dbReference>
<evidence type="ECO:0000313" key="8">
    <source>
        <dbReference type="EMBL" id="MBB3047915.1"/>
    </source>
</evidence>
<reference evidence="8 9" key="1">
    <citation type="submission" date="2020-08" db="EMBL/GenBank/DDBJ databases">
        <title>Genomic Encyclopedia of Type Strains, Phase III (KMG-III): the genomes of soil and plant-associated and newly described type strains.</title>
        <authorList>
            <person name="Whitman W."/>
        </authorList>
    </citation>
    <scope>NUCLEOTIDE SEQUENCE [LARGE SCALE GENOMIC DNA]</scope>
    <source>
        <strain evidence="8 9">CECT 8654</strain>
    </source>
</reference>
<dbReference type="AlphaFoldDB" id="A0A7W4Z7D6"/>
<dbReference type="GO" id="GO:0022857">
    <property type="term" value="F:transmembrane transporter activity"/>
    <property type="evidence" value="ECO:0007669"/>
    <property type="project" value="InterPro"/>
</dbReference>
<name>A0A7W4Z7D6_9GAMM</name>
<comment type="subcellular location">
    <subcellularLocation>
        <location evidence="1">Membrane</location>
        <topology evidence="1">Multi-pass membrane protein</topology>
    </subcellularLocation>
</comment>
<evidence type="ECO:0000313" key="9">
    <source>
        <dbReference type="Proteomes" id="UP000537130"/>
    </source>
</evidence>
<dbReference type="PANTHER" id="PTHR23505">
    <property type="entry name" value="SPINSTER"/>
    <property type="match status" value="1"/>
</dbReference>
<keyword evidence="4 6" id="KW-1133">Transmembrane helix</keyword>
<dbReference type="GO" id="GO:0016020">
    <property type="term" value="C:membrane"/>
    <property type="evidence" value="ECO:0007669"/>
    <property type="project" value="UniProtKB-SubCell"/>
</dbReference>
<feature type="transmembrane region" description="Helical" evidence="6">
    <location>
        <begin position="50"/>
        <end position="70"/>
    </location>
</feature>
<feature type="domain" description="Major facilitator superfamily (MFS) profile" evidence="7">
    <location>
        <begin position="14"/>
        <end position="419"/>
    </location>
</feature>
<evidence type="ECO:0000256" key="3">
    <source>
        <dbReference type="ARBA" id="ARBA00022692"/>
    </source>
</evidence>
<evidence type="ECO:0000259" key="7">
    <source>
        <dbReference type="PROSITE" id="PS50850"/>
    </source>
</evidence>
<feature type="transmembrane region" description="Helical" evidence="6">
    <location>
        <begin position="393"/>
        <end position="412"/>
    </location>
</feature>
<feature type="transmembrane region" description="Helical" evidence="6">
    <location>
        <begin position="210"/>
        <end position="234"/>
    </location>
</feature>
<dbReference type="InterPro" id="IPR044770">
    <property type="entry name" value="MFS_spinster-like"/>
</dbReference>
<dbReference type="Proteomes" id="UP000537130">
    <property type="component" value="Unassembled WGS sequence"/>
</dbReference>
<dbReference type="CDD" id="cd17328">
    <property type="entry name" value="MFS_spinster_like"/>
    <property type="match status" value="1"/>
</dbReference>
<feature type="transmembrane region" description="Helical" evidence="6">
    <location>
        <begin position="138"/>
        <end position="161"/>
    </location>
</feature>
<evidence type="ECO:0000256" key="2">
    <source>
        <dbReference type="ARBA" id="ARBA00022448"/>
    </source>
</evidence>
<dbReference type="EMBL" id="JACHWY010000002">
    <property type="protein sequence ID" value="MBB3047915.1"/>
    <property type="molecule type" value="Genomic_DNA"/>
</dbReference>
<dbReference type="InterPro" id="IPR011701">
    <property type="entry name" value="MFS"/>
</dbReference>
<protein>
    <submittedName>
        <fullName evidence="8">MFS family permease</fullName>
    </submittedName>
</protein>
<gene>
    <name evidence="8" type="ORF">FHR99_002181</name>
</gene>
<proteinExistence type="predicted"/>
<keyword evidence="5 6" id="KW-0472">Membrane</keyword>
<keyword evidence="2" id="KW-0813">Transport</keyword>
<evidence type="ECO:0000256" key="5">
    <source>
        <dbReference type="ARBA" id="ARBA00023136"/>
    </source>
</evidence>
<dbReference type="Pfam" id="PF07690">
    <property type="entry name" value="MFS_1"/>
    <property type="match status" value="1"/>
</dbReference>
<sequence length="432" mass="46233">MSHTQFSPGYRNYVLAILTLGYLLNFVDRQVMTILLEPIKAEFGATDTQMGFLTGFAFALFYATLGVPVAKLADSWSRTNVLSISMSVWSLVTALCGMAVNFWQLALLRIGVGVGEAGGTPPSQSLVADYFPPEKRSFALGVLSTAPNIGVLVGLFGGAIIADMYGWRMVFFVFGIPGIFLALLLKFTVREPVKDSGPLMPEGFMQGIKNILAVPAFPYIALAVGFTAISGYGFGVWSPSFLIRVHEISLIEAGLYLGLIGAFGGGLGTVLGGYICDRMAAKDVVWQLRLPMLGILISLPLQIAFLLWPEGSVFTLFGKTIPVAILFMAVSSVFAGFWIGPTYAAVQNIVPSHSRTQAAALLLLSFNLLGMGLGPTLVGLISDAISGYGVSSIRYALLLSLSTTLVGAFLYWKGGSHYVSQMNVSQMKKPQA</sequence>
<feature type="transmembrane region" description="Helical" evidence="6">
    <location>
        <begin position="12"/>
        <end position="29"/>
    </location>
</feature>
<organism evidence="8 9">
    <name type="scientific">Litorivivens lipolytica</name>
    <dbReference type="NCBI Taxonomy" id="1524264"/>
    <lineage>
        <taxon>Bacteria</taxon>
        <taxon>Pseudomonadati</taxon>
        <taxon>Pseudomonadota</taxon>
        <taxon>Gammaproteobacteria</taxon>
        <taxon>Litorivivens</taxon>
    </lineage>
</organism>
<evidence type="ECO:0000256" key="4">
    <source>
        <dbReference type="ARBA" id="ARBA00022989"/>
    </source>
</evidence>
<dbReference type="Gene3D" id="1.20.1250.20">
    <property type="entry name" value="MFS general substrate transporter like domains"/>
    <property type="match status" value="2"/>
</dbReference>
<keyword evidence="3 6" id="KW-0812">Transmembrane</keyword>
<evidence type="ECO:0000256" key="6">
    <source>
        <dbReference type="SAM" id="Phobius"/>
    </source>
</evidence>
<feature type="transmembrane region" description="Helical" evidence="6">
    <location>
        <begin position="82"/>
        <end position="103"/>
    </location>
</feature>
<evidence type="ECO:0000256" key="1">
    <source>
        <dbReference type="ARBA" id="ARBA00004141"/>
    </source>
</evidence>
<dbReference type="PROSITE" id="PS50850">
    <property type="entry name" value="MFS"/>
    <property type="match status" value="1"/>
</dbReference>
<feature type="transmembrane region" description="Helical" evidence="6">
    <location>
        <begin position="358"/>
        <end position="381"/>
    </location>
</feature>
<comment type="caution">
    <text evidence="8">The sequence shown here is derived from an EMBL/GenBank/DDBJ whole genome shotgun (WGS) entry which is preliminary data.</text>
</comment>
<dbReference type="SUPFAM" id="SSF103473">
    <property type="entry name" value="MFS general substrate transporter"/>
    <property type="match status" value="1"/>
</dbReference>
<keyword evidence="9" id="KW-1185">Reference proteome</keyword>
<dbReference type="RefSeq" id="WP_343067527.1">
    <property type="nucleotide sequence ID" value="NZ_JACHWY010000002.1"/>
</dbReference>
<accession>A0A7W4Z7D6</accession>
<feature type="transmembrane region" description="Helical" evidence="6">
    <location>
        <begin position="320"/>
        <end position="346"/>
    </location>
</feature>
<dbReference type="InterPro" id="IPR036259">
    <property type="entry name" value="MFS_trans_sf"/>
</dbReference>